<dbReference type="SUPFAM" id="SSF57938">
    <property type="entry name" value="DnaJ/Hsp40 cysteine-rich domain"/>
    <property type="match status" value="1"/>
</dbReference>
<dbReference type="GO" id="GO:0008270">
    <property type="term" value="F:zinc ion binding"/>
    <property type="evidence" value="ECO:0007669"/>
    <property type="project" value="UniProtKB-KW"/>
</dbReference>
<organism evidence="4 5">
    <name type="scientific">Austropuccinia psidii MF-1</name>
    <dbReference type="NCBI Taxonomy" id="1389203"/>
    <lineage>
        <taxon>Eukaryota</taxon>
        <taxon>Fungi</taxon>
        <taxon>Dikarya</taxon>
        <taxon>Basidiomycota</taxon>
        <taxon>Pucciniomycotina</taxon>
        <taxon>Pucciniomycetes</taxon>
        <taxon>Pucciniales</taxon>
        <taxon>Sphaerophragmiaceae</taxon>
        <taxon>Austropuccinia</taxon>
    </lineage>
</organism>
<dbReference type="PROSITE" id="PS50076">
    <property type="entry name" value="DNAJ_2"/>
    <property type="match status" value="1"/>
</dbReference>
<dbReference type="InterPro" id="IPR036869">
    <property type="entry name" value="J_dom_sf"/>
</dbReference>
<feature type="zinc finger region" description="CR-type" evidence="1">
    <location>
        <begin position="126"/>
        <end position="201"/>
    </location>
</feature>
<evidence type="ECO:0000259" key="3">
    <source>
        <dbReference type="PROSITE" id="PS51188"/>
    </source>
</evidence>
<gene>
    <name evidence="4" type="ORF">O181_026855</name>
</gene>
<dbReference type="PRINTS" id="PR00625">
    <property type="entry name" value="JDOMAIN"/>
</dbReference>
<dbReference type="AlphaFoldDB" id="A0A9Q3CQ11"/>
<dbReference type="GO" id="GO:0030544">
    <property type="term" value="F:Hsp70 protein binding"/>
    <property type="evidence" value="ECO:0007669"/>
    <property type="project" value="InterPro"/>
</dbReference>
<dbReference type="CDD" id="cd06257">
    <property type="entry name" value="DnaJ"/>
    <property type="match status" value="1"/>
</dbReference>
<name>A0A9Q3CQ11_9BASI</name>
<keyword evidence="1" id="KW-0479">Metal-binding</keyword>
<dbReference type="EMBL" id="AVOT02009000">
    <property type="protein sequence ID" value="MBW0487140.1"/>
    <property type="molecule type" value="Genomic_DNA"/>
</dbReference>
<dbReference type="Proteomes" id="UP000765509">
    <property type="component" value="Unassembled WGS sequence"/>
</dbReference>
<keyword evidence="1" id="KW-0862">Zinc</keyword>
<dbReference type="InterPro" id="IPR001623">
    <property type="entry name" value="DnaJ_domain"/>
</dbReference>
<dbReference type="PROSITE" id="PS51188">
    <property type="entry name" value="ZF_CR"/>
    <property type="match status" value="1"/>
</dbReference>
<evidence type="ECO:0008006" key="6">
    <source>
        <dbReference type="Google" id="ProtNLM"/>
    </source>
</evidence>
<dbReference type="InterPro" id="IPR001305">
    <property type="entry name" value="HSP_DnaJ_Cys-rich_dom"/>
</dbReference>
<evidence type="ECO:0000313" key="5">
    <source>
        <dbReference type="Proteomes" id="UP000765509"/>
    </source>
</evidence>
<evidence type="ECO:0000313" key="4">
    <source>
        <dbReference type="EMBL" id="MBW0487140.1"/>
    </source>
</evidence>
<proteinExistence type="predicted"/>
<dbReference type="OrthoDB" id="10250354at2759"/>
<protein>
    <recommendedName>
        <fullName evidence="6">J domain-containing protein</fullName>
    </recommendedName>
</protein>
<accession>A0A9Q3CQ11</accession>
<dbReference type="GO" id="GO:0051082">
    <property type="term" value="F:unfolded protein binding"/>
    <property type="evidence" value="ECO:0007669"/>
    <property type="project" value="InterPro"/>
</dbReference>
<dbReference type="PROSITE" id="PS00636">
    <property type="entry name" value="DNAJ_1"/>
    <property type="match status" value="1"/>
</dbReference>
<dbReference type="SMART" id="SM00271">
    <property type="entry name" value="DnaJ"/>
    <property type="match status" value="1"/>
</dbReference>
<dbReference type="Gene3D" id="1.10.287.110">
    <property type="entry name" value="DnaJ domain"/>
    <property type="match status" value="1"/>
</dbReference>
<dbReference type="InterPro" id="IPR036410">
    <property type="entry name" value="HSP_DnaJ_Cys-rich_dom_sf"/>
</dbReference>
<feature type="domain" description="CR-type" evidence="3">
    <location>
        <begin position="126"/>
        <end position="201"/>
    </location>
</feature>
<dbReference type="GO" id="GO:0006457">
    <property type="term" value="P:protein folding"/>
    <property type="evidence" value="ECO:0007669"/>
    <property type="project" value="InterPro"/>
</dbReference>
<dbReference type="Gene3D" id="2.60.260.20">
    <property type="entry name" value="Urease metallochaperone UreE, N-terminal domain"/>
    <property type="match status" value="1"/>
</dbReference>
<dbReference type="SUPFAM" id="SSF46565">
    <property type="entry name" value="Chaperone J-domain"/>
    <property type="match status" value="1"/>
</dbReference>
<dbReference type="PANTHER" id="PTHR43888">
    <property type="entry name" value="DNAJ-LIKE-2, ISOFORM A-RELATED"/>
    <property type="match status" value="1"/>
</dbReference>
<sequence length="300" mass="33829">MVISLIFPSNLYDRLGVKPDADLETIKKAYRRKALQFHPDKNSTGAEEFKAILEAYEILTDPNKRKSYDQQLQKEKLNTEPDPVNMDPDNLFAKLFLGENGIFGDYPPIGQNKKRFSCPIIIRITSSKETIQIYRVVVCPECQGDGLKPGSIKPCPSCCPPEGHTAQQSTISCTDCSGLGKIVILPYQCHLCKGDQIVKQHLSLKAKFITIRGQANETLKREPHVLDLVIEAKPYVAFRPKETKVIVGVVIDFTNITSVKIIPKPWRSDDDKTHCKVSQISCIMQLKKLTEFQVTCKFFT</sequence>
<comment type="caution">
    <text evidence="4">The sequence shown here is derived from an EMBL/GenBank/DDBJ whole genome shotgun (WGS) entry which is preliminary data.</text>
</comment>
<dbReference type="Pfam" id="PF00226">
    <property type="entry name" value="DnaJ"/>
    <property type="match status" value="1"/>
</dbReference>
<reference evidence="4" key="1">
    <citation type="submission" date="2021-03" db="EMBL/GenBank/DDBJ databases">
        <title>Draft genome sequence of rust myrtle Austropuccinia psidii MF-1, a brazilian biotype.</title>
        <authorList>
            <person name="Quecine M.C."/>
            <person name="Pachon D.M.R."/>
            <person name="Bonatelli M.L."/>
            <person name="Correr F.H."/>
            <person name="Franceschini L.M."/>
            <person name="Leite T.F."/>
            <person name="Margarido G.R.A."/>
            <person name="Almeida C.A."/>
            <person name="Ferrarezi J.A."/>
            <person name="Labate C.A."/>
        </authorList>
    </citation>
    <scope>NUCLEOTIDE SEQUENCE</scope>
    <source>
        <strain evidence="4">MF-1</strain>
    </source>
</reference>
<evidence type="ECO:0000259" key="2">
    <source>
        <dbReference type="PROSITE" id="PS50076"/>
    </source>
</evidence>
<keyword evidence="1" id="KW-0863">Zinc-finger</keyword>
<evidence type="ECO:0000256" key="1">
    <source>
        <dbReference type="PROSITE-ProRule" id="PRU00546"/>
    </source>
</evidence>
<dbReference type="Gene3D" id="2.10.230.10">
    <property type="entry name" value="Heat shock protein DnaJ, cysteine-rich domain"/>
    <property type="match status" value="1"/>
</dbReference>
<feature type="domain" description="J" evidence="2">
    <location>
        <begin position="10"/>
        <end position="72"/>
    </location>
</feature>
<dbReference type="InterPro" id="IPR044713">
    <property type="entry name" value="DNJA1/2-like"/>
</dbReference>
<dbReference type="InterPro" id="IPR018253">
    <property type="entry name" value="DnaJ_domain_CS"/>
</dbReference>
<keyword evidence="5" id="KW-1185">Reference proteome</keyword>